<evidence type="ECO:0000313" key="3">
    <source>
        <dbReference type="Proteomes" id="UP000529417"/>
    </source>
</evidence>
<keyword evidence="3" id="KW-1185">Reference proteome</keyword>
<dbReference type="PIRSF" id="PIRSF003113">
    <property type="entry name" value="BolA"/>
    <property type="match status" value="1"/>
</dbReference>
<dbReference type="InterPro" id="IPR002634">
    <property type="entry name" value="BolA"/>
</dbReference>
<protein>
    <submittedName>
        <fullName evidence="2">BolA family transcriptional regulator</fullName>
    </submittedName>
</protein>
<accession>A0A7Z0KYB5</accession>
<name>A0A7Z0KYB5_9RHOB</name>
<gene>
    <name evidence="2" type="ORF">HUK65_05040</name>
</gene>
<dbReference type="Gene3D" id="3.30.300.90">
    <property type="entry name" value="BolA-like"/>
    <property type="match status" value="1"/>
</dbReference>
<dbReference type="PANTHER" id="PTHR46230">
    <property type="match status" value="1"/>
</dbReference>
<dbReference type="GO" id="GO:0016226">
    <property type="term" value="P:iron-sulfur cluster assembly"/>
    <property type="evidence" value="ECO:0007669"/>
    <property type="project" value="TreeGrafter"/>
</dbReference>
<dbReference type="SUPFAM" id="SSF82657">
    <property type="entry name" value="BolA-like"/>
    <property type="match status" value="1"/>
</dbReference>
<dbReference type="Pfam" id="PF01722">
    <property type="entry name" value="BolA"/>
    <property type="match status" value="1"/>
</dbReference>
<dbReference type="AlphaFoldDB" id="A0A7Z0KYB5"/>
<comment type="similarity">
    <text evidence="1">Belongs to the BolA/IbaG family.</text>
</comment>
<organism evidence="2 3">
    <name type="scientific">Rhabdonatronobacter sediminivivens</name>
    <dbReference type="NCBI Taxonomy" id="2743469"/>
    <lineage>
        <taxon>Bacteria</taxon>
        <taxon>Pseudomonadati</taxon>
        <taxon>Pseudomonadota</taxon>
        <taxon>Alphaproteobacteria</taxon>
        <taxon>Rhodobacterales</taxon>
        <taxon>Paracoccaceae</taxon>
        <taxon>Rhabdonatronobacter</taxon>
    </lineage>
</organism>
<dbReference type="PANTHER" id="PTHR46230:SF7">
    <property type="entry name" value="BOLA-LIKE PROTEIN 1"/>
    <property type="match status" value="1"/>
</dbReference>
<dbReference type="EMBL" id="JACBXS010000007">
    <property type="protein sequence ID" value="NYS24351.1"/>
    <property type="molecule type" value="Genomic_DNA"/>
</dbReference>
<sequence length="85" mass="9491">MLIRDQIESALKAHFTPAELEVTDVSEDHRGHSGWREGGQTHFDLRIRAPEFGPMSRLARHRAVHDALGPDLVGRIHALSMDISA</sequence>
<dbReference type="Proteomes" id="UP000529417">
    <property type="component" value="Unassembled WGS sequence"/>
</dbReference>
<evidence type="ECO:0000313" key="2">
    <source>
        <dbReference type="EMBL" id="NYS24351.1"/>
    </source>
</evidence>
<evidence type="ECO:0000256" key="1">
    <source>
        <dbReference type="RuleBase" id="RU003860"/>
    </source>
</evidence>
<dbReference type="InterPro" id="IPR036065">
    <property type="entry name" value="BolA-like_sf"/>
</dbReference>
<proteinExistence type="inferred from homology"/>
<comment type="caution">
    <text evidence="2">The sequence shown here is derived from an EMBL/GenBank/DDBJ whole genome shotgun (WGS) entry which is preliminary data.</text>
</comment>
<reference evidence="2 3" key="1">
    <citation type="journal article" date="2000" name="Arch. Microbiol.">
        <title>Rhodobaca bogoriensis gen. nov. and sp. nov., an alkaliphilic purple nonsulfur bacterium from African Rift Valley soda lakes.</title>
        <authorList>
            <person name="Milford A.D."/>
            <person name="Achenbach L.A."/>
            <person name="Jung D.O."/>
            <person name="Madigan M.T."/>
        </authorList>
    </citation>
    <scope>NUCLEOTIDE SEQUENCE [LARGE SCALE GENOMIC DNA]</scope>
    <source>
        <strain evidence="2 3">2376</strain>
    </source>
</reference>
<dbReference type="RefSeq" id="WP_179905054.1">
    <property type="nucleotide sequence ID" value="NZ_JACBXS010000007.1"/>
</dbReference>